<dbReference type="PRINTS" id="PR00081">
    <property type="entry name" value="GDHRDH"/>
</dbReference>
<dbReference type="InterPro" id="IPR002347">
    <property type="entry name" value="SDR_fam"/>
</dbReference>
<protein>
    <submittedName>
        <fullName evidence="3">Short-chain dehydrogenase</fullName>
    </submittedName>
</protein>
<dbReference type="PANTHER" id="PTHR48107">
    <property type="entry name" value="NADPH-DEPENDENT ALDEHYDE REDUCTASE-LIKE PROTEIN, CHLOROPLASTIC-RELATED"/>
    <property type="match status" value="1"/>
</dbReference>
<dbReference type="PANTHER" id="PTHR48107:SF7">
    <property type="entry name" value="RE15974P"/>
    <property type="match status" value="1"/>
</dbReference>
<dbReference type="OrthoDB" id="47007at2759"/>
<dbReference type="SUPFAM" id="SSF51735">
    <property type="entry name" value="NAD(P)-binding Rossmann-fold domains"/>
    <property type="match status" value="1"/>
</dbReference>
<comment type="similarity">
    <text evidence="1">Belongs to the short-chain dehydrogenases/reductases (SDR) family.</text>
</comment>
<evidence type="ECO:0000313" key="4">
    <source>
        <dbReference type="Proteomes" id="UP000799757"/>
    </source>
</evidence>
<keyword evidence="2" id="KW-0560">Oxidoreductase</keyword>
<keyword evidence="4" id="KW-1185">Reference proteome</keyword>
<evidence type="ECO:0000256" key="2">
    <source>
        <dbReference type="ARBA" id="ARBA00023002"/>
    </source>
</evidence>
<dbReference type="InterPro" id="IPR036291">
    <property type="entry name" value="NAD(P)-bd_dom_sf"/>
</dbReference>
<evidence type="ECO:0000256" key="1">
    <source>
        <dbReference type="ARBA" id="ARBA00006484"/>
    </source>
</evidence>
<accession>A0A6A6XX49</accession>
<dbReference type="Pfam" id="PF13561">
    <property type="entry name" value="adh_short_C2"/>
    <property type="match status" value="1"/>
</dbReference>
<dbReference type="EMBL" id="MU001738">
    <property type="protein sequence ID" value="KAF2801121.1"/>
    <property type="molecule type" value="Genomic_DNA"/>
</dbReference>
<organism evidence="3 4">
    <name type="scientific">Melanomma pulvis-pyrius CBS 109.77</name>
    <dbReference type="NCBI Taxonomy" id="1314802"/>
    <lineage>
        <taxon>Eukaryota</taxon>
        <taxon>Fungi</taxon>
        <taxon>Dikarya</taxon>
        <taxon>Ascomycota</taxon>
        <taxon>Pezizomycotina</taxon>
        <taxon>Dothideomycetes</taxon>
        <taxon>Pleosporomycetidae</taxon>
        <taxon>Pleosporales</taxon>
        <taxon>Melanommataceae</taxon>
        <taxon>Melanomma</taxon>
    </lineage>
</organism>
<dbReference type="AlphaFoldDB" id="A0A6A6XX49"/>
<gene>
    <name evidence="3" type="ORF">K505DRAFT_227120</name>
</gene>
<dbReference type="Proteomes" id="UP000799757">
    <property type="component" value="Unassembled WGS sequence"/>
</dbReference>
<dbReference type="GO" id="GO:0016614">
    <property type="term" value="F:oxidoreductase activity, acting on CH-OH group of donors"/>
    <property type="evidence" value="ECO:0007669"/>
    <property type="project" value="UniProtKB-ARBA"/>
</dbReference>
<sequence>MTTRVDTPPTPKPPRIQEQDLEGKVAIVTGATKGIGRAIVLELATRGASVLGTFTTPSSSHLFDTLSNSITTLYSPASHSAAPSTSRSTPKLVGIAADITSPTAPSIILDALRTHFDDKVDIVVLNAAVMGLAKMGEGVLDAEWLDRSMAGNVRFPVLLMEGLVGGGHLRRNGRVVAVSSEGVRARRPAVYSATKAALECLMRNWADELGTHPSTFGTTFNSISVGFTKTEAYTRIPSDIRESLTAADAAEVAVGNRIGEVQDVADVAGLLVGEKARWISGSVVDASGGKAKIM</sequence>
<evidence type="ECO:0000313" key="3">
    <source>
        <dbReference type="EMBL" id="KAF2801121.1"/>
    </source>
</evidence>
<name>A0A6A6XX49_9PLEO</name>
<reference evidence="3" key="1">
    <citation type="journal article" date="2020" name="Stud. Mycol.">
        <title>101 Dothideomycetes genomes: a test case for predicting lifestyles and emergence of pathogens.</title>
        <authorList>
            <person name="Haridas S."/>
            <person name="Albert R."/>
            <person name="Binder M."/>
            <person name="Bloem J."/>
            <person name="Labutti K."/>
            <person name="Salamov A."/>
            <person name="Andreopoulos B."/>
            <person name="Baker S."/>
            <person name="Barry K."/>
            <person name="Bills G."/>
            <person name="Bluhm B."/>
            <person name="Cannon C."/>
            <person name="Castanera R."/>
            <person name="Culley D."/>
            <person name="Daum C."/>
            <person name="Ezra D."/>
            <person name="Gonzalez J."/>
            <person name="Henrissat B."/>
            <person name="Kuo A."/>
            <person name="Liang C."/>
            <person name="Lipzen A."/>
            <person name="Lutzoni F."/>
            <person name="Magnuson J."/>
            <person name="Mondo S."/>
            <person name="Nolan M."/>
            <person name="Ohm R."/>
            <person name="Pangilinan J."/>
            <person name="Park H.-J."/>
            <person name="Ramirez L."/>
            <person name="Alfaro M."/>
            <person name="Sun H."/>
            <person name="Tritt A."/>
            <person name="Yoshinaga Y."/>
            <person name="Zwiers L.-H."/>
            <person name="Turgeon B."/>
            <person name="Goodwin S."/>
            <person name="Spatafora J."/>
            <person name="Crous P."/>
            <person name="Grigoriev I."/>
        </authorList>
    </citation>
    <scope>NUCLEOTIDE SEQUENCE</scope>
    <source>
        <strain evidence="3">CBS 109.77</strain>
    </source>
</reference>
<dbReference type="Gene3D" id="3.40.50.720">
    <property type="entry name" value="NAD(P)-binding Rossmann-like Domain"/>
    <property type="match status" value="1"/>
</dbReference>
<proteinExistence type="inferred from homology"/>